<evidence type="ECO:0000313" key="4">
    <source>
        <dbReference type="EMBL" id="SCO75758.1"/>
    </source>
</evidence>
<dbReference type="VEuPathDB" id="PlasmoDB:PVPAM_140078000"/>
<feature type="transmembrane region" description="Helical" evidence="2">
    <location>
        <begin position="250"/>
        <end position="269"/>
    </location>
</feature>
<keyword evidence="2" id="KW-0812">Transmembrane</keyword>
<feature type="signal peptide" evidence="3">
    <location>
        <begin position="1"/>
        <end position="21"/>
    </location>
</feature>
<feature type="compositionally biased region" description="Acidic residues" evidence="1">
    <location>
        <begin position="1688"/>
        <end position="1702"/>
    </location>
</feature>
<evidence type="ECO:0000313" key="5">
    <source>
        <dbReference type="Proteomes" id="UP000305196"/>
    </source>
</evidence>
<feature type="compositionally biased region" description="Basic and acidic residues" evidence="1">
    <location>
        <begin position="976"/>
        <end position="987"/>
    </location>
</feature>
<evidence type="ECO:0000256" key="2">
    <source>
        <dbReference type="SAM" id="Phobius"/>
    </source>
</evidence>
<feature type="chain" id="PRO_5009234972" evidence="3">
    <location>
        <begin position="22"/>
        <end position="2271"/>
    </location>
</feature>
<accession>A0A1G4HLL8</accession>
<name>A0A1G4HLL8_PLAVI</name>
<keyword evidence="2" id="KW-0472">Membrane</keyword>
<reference evidence="4 5" key="1">
    <citation type="submission" date="2016-07" db="EMBL/GenBank/DDBJ databases">
        <authorList>
            <consortium name="Pathogen Informatics"/>
        </authorList>
    </citation>
    <scope>NUCLEOTIDE SEQUENCE [LARGE SCALE GENOMIC DNA]</scope>
</reference>
<keyword evidence="3" id="KW-0732">Signal</keyword>
<feature type="region of interest" description="Disordered" evidence="1">
    <location>
        <begin position="1798"/>
        <end position="1854"/>
    </location>
</feature>
<dbReference type="VEuPathDB" id="PlasmoDB:PVW1_140075700"/>
<evidence type="ECO:0000256" key="1">
    <source>
        <dbReference type="SAM" id="MobiDB-lite"/>
    </source>
</evidence>
<feature type="region of interest" description="Disordered" evidence="1">
    <location>
        <begin position="1688"/>
        <end position="1716"/>
    </location>
</feature>
<sequence>MKKYWFCISAFYLCFNILSKCKEIENKSLELLAGYKRDESSGNSFKNREAEGKHDIKINNGSNYNEYSFLSLKASSIFNQHYVAKLINTILYRGLLIKGKFHKNVAIYESLSRTNYFFYLTVLNKKNVKRIVKLISRAHDSRKKHDVFRRQLIAYFDSPPFPLDNAFKNEMDHALMIYKKAKTDAYWGMVDALKNDGLLLARTFMSVSFVQSLRGIIGVINHELIDLCFSNAYLYNHIASFDKLIMNNTFGVIMSYVFKSLLLFFYPLVIPFRGAFAFALSSFCISQLSKIVFLIYRNIKRLARISYRKLYSTILKFNVLKFPELQPYASKLLYGDALILVSKIWKLSYVNVTQHLTGKNLTPVLNNLFEKNLGTGFFEFSNSLFKYVIDSMEGMQLISTKEADLDKEAQYNTQTFKRILMILKITRKVLYYEESYMRLAVANLLTKIYTLLFVNVNYISKMAPKEFFHADVESEFRYIYEDQVYELFLQRISSDIIRKPFIKRNIKRINRGSIEFTLSLIKIKLLHYKPSLKFPYGSLYFDEPLKKQLNASMKLIIVGSTGIIASLVNYGEKYEILKKCPLEIAKNLNQTCNYSTFDVKKLLFPLNIFINLLIPLFLNYNDIMINKDIIEHMVSFFKVILDSKDLYLYQYLKNVVDTIKKAEGADLAEVNYDEEIDKLVLDEIHKVIDEVNNEKNNSLIFNNYSMKNNDLYLHNKDGHLFKFLFNDSNKKDSFSRLVHMHDYRNPLSFQVPLIKFEPSNRNDGSLVVGSFLDKFEGKLSGCYMCLKEDDDVLVVDLIHHVLWASGVDRFSAYIFSSMVGAVKQYFHQGVSWNRALLNMLPTEFYEVYRVFMEKTPQPKDRSQNIFIKRIKKYRFNLNQTSFSKMFKIFLENVLNKVNFFNTEEATIILIMSALYSLYKNIEKHEIPSSETYKLYQQKLIEVYYPVKYYAHHYESYTMHLLKEKQKEYVTDDESEGENKSDEDKKDATVSPSEQTDDKELEKPPKPKKEKIQIELPLDDELVQNTKSLLQEAESREEERNKIIDEIESKHGQLPHKENFPHLPPKCMFLLYYDFAPFIKDNIKGIEQVSNNLTGSTIDMKNVRNIDLVQTEKTQYASIDEKNLIKILCGTFLFLKKENISIEDIFKFNHANDAVKHLLIIVSLLRIEKKTNRYSWKKFLTLEKFLDQREKIYKTPMKYLYLKLLNVKRVFGFTHRKLLMALGKRIKGKRFMNILRYTTFFEILENAESINSIYPRVYIKFEDILMFSNVFHKFKFPIIRYTSSQETVRTMLNNFKLSPNTSINNEKMILRIYNIINLIIKKKYNYDLNELRKDKKYFEVHAQNKSEHILNDIKIKPIVDQYLSQLIGFIKLLTDMRFTNFLFLRNFYVFIKFYAVTGDLDYSMNSSVFYLASRNYLNFILNSIVEFENFKKFMEKIKRNNNIKKFPIDHYNFQTECYSVDDIKTYVFIPEDKEKINKYYEIMGYDINSFYKNYLLIDLFYDDLDKKNLDTYYQKIANATDYNIGPTSDIYIPGGRKSNRVIPNNDVEMLNETVQNYIYLEKFLDKTNIPSIPFVDFNIAQDKNGVSFNFTNRATTPPFYKENILDQFDIIGKSIIGKYYQKVKCSFVTYPFNLYYWLVLNPGKPRVETVGNVGLIKEADLMSKTDEEKELEEQKLDEQLVEDLFKEEAEAEEDLMEEEENWDDTTASEADISESEFEDDLVHVGKDSKPDDDTLSYVSAASDLSTGSFESVASGASNASTATLGSASSNSNASIDTLGSAASNASTVTLGSAASNASTATLGSASSNSNASTATLGSASSNSNASTATLGSASSNSNASTATLQSASSGGSTISGSTTSVNFLQTASQEDTDWEHGIFQVEKESEMKKKFNQTNGVSFLQKKEMNPLPFVDTMIEEKNNNTNKENYGYFNRPYNMYVNKTNIYRNFSVIMKIVHTIISLNKFSVVSPVEIIKKGLKIMKGKNKFIKNHHLNPFINKMLLDINETVQKLKSSSEKGFIGSKTDIISLYRIVEFQLFNEFLIYPPMKRLTDRELRYVLQVINEGYASHIMKVKSKLKREHVVKDKIVRFLNTFKEYRNLFDDIAIDRLVQMFEESLDCKDIKCFDLLFNSFITHRYNNIIMSLTNKSETFNVLGEIFKDPAALTEVRVQVHETYVEPSRRQNVYQDFQLESNVVLHPKLTYNELLFSSLELSKKIEIWNSMYTLFNIRHIYVNIGYLLLGVKYHIKRSHRVFLHTFKFLGWLRKNKKNEIYIP</sequence>
<protein>
    <submittedName>
        <fullName evidence="4">Rhoptry neck protein 3, putative</fullName>
    </submittedName>
</protein>
<dbReference type="VEuPathDB" id="PlasmoDB:PVX_101485"/>
<gene>
    <name evidence="4" type="ORF">PVC01_140075200</name>
</gene>
<feature type="transmembrane region" description="Helical" evidence="2">
    <location>
        <begin position="275"/>
        <end position="296"/>
    </location>
</feature>
<dbReference type="VEuPathDB" id="PlasmoDB:PVP01_1469200"/>
<dbReference type="Proteomes" id="UP000305196">
    <property type="component" value="Chromosome 14"/>
</dbReference>
<feature type="compositionally biased region" description="Basic and acidic residues" evidence="1">
    <location>
        <begin position="995"/>
        <end position="1012"/>
    </location>
</feature>
<keyword evidence="2" id="KW-1133">Transmembrane helix</keyword>
<proteinExistence type="predicted"/>
<organism evidence="4 5">
    <name type="scientific">Plasmodium vivax</name>
    <name type="common">malaria parasite P. vivax</name>
    <dbReference type="NCBI Taxonomy" id="5855"/>
    <lineage>
        <taxon>Eukaryota</taxon>
        <taxon>Sar</taxon>
        <taxon>Alveolata</taxon>
        <taxon>Apicomplexa</taxon>
        <taxon>Aconoidasida</taxon>
        <taxon>Haemosporida</taxon>
        <taxon>Plasmodiidae</taxon>
        <taxon>Plasmodium</taxon>
        <taxon>Plasmodium (Plasmodium)</taxon>
    </lineage>
</organism>
<dbReference type="EMBL" id="LT615269">
    <property type="protein sequence ID" value="SCO75758.1"/>
    <property type="molecule type" value="Genomic_DNA"/>
</dbReference>
<feature type="region of interest" description="Disordered" evidence="1">
    <location>
        <begin position="967"/>
        <end position="1012"/>
    </location>
</feature>
<evidence type="ECO:0000256" key="3">
    <source>
        <dbReference type="SAM" id="SignalP"/>
    </source>
</evidence>